<reference evidence="12 13" key="1">
    <citation type="submission" date="2014-04" db="EMBL/GenBank/DDBJ databases">
        <authorList>
            <consortium name="DOE Joint Genome Institute"/>
            <person name="Kuo A."/>
            <person name="Girlanda M."/>
            <person name="Perotto S."/>
            <person name="Kohler A."/>
            <person name="Nagy L.G."/>
            <person name="Floudas D."/>
            <person name="Copeland A."/>
            <person name="Barry K.W."/>
            <person name="Cichocki N."/>
            <person name="Veneault-Fourrey C."/>
            <person name="LaButti K."/>
            <person name="Lindquist E.A."/>
            <person name="Lipzen A."/>
            <person name="Lundell T."/>
            <person name="Morin E."/>
            <person name="Murat C."/>
            <person name="Sun H."/>
            <person name="Tunlid A."/>
            <person name="Henrissat B."/>
            <person name="Grigoriev I.V."/>
            <person name="Hibbett D.S."/>
            <person name="Martin F."/>
            <person name="Nordberg H.P."/>
            <person name="Cantor M.N."/>
            <person name="Hua S.X."/>
        </authorList>
    </citation>
    <scope>NUCLEOTIDE SEQUENCE [LARGE SCALE GENOMIC DNA]</scope>
    <source>
        <strain evidence="12 13">MUT 4182</strain>
    </source>
</reference>
<dbReference type="STRING" id="1051891.A0A0C3MM60"/>
<evidence type="ECO:0000256" key="5">
    <source>
        <dbReference type="ARBA" id="ARBA00022989"/>
    </source>
</evidence>
<reference evidence="13" key="2">
    <citation type="submission" date="2015-01" db="EMBL/GenBank/DDBJ databases">
        <title>Evolutionary Origins and Diversification of the Mycorrhizal Mutualists.</title>
        <authorList>
            <consortium name="DOE Joint Genome Institute"/>
            <consortium name="Mycorrhizal Genomics Consortium"/>
            <person name="Kohler A."/>
            <person name="Kuo A."/>
            <person name="Nagy L.G."/>
            <person name="Floudas D."/>
            <person name="Copeland A."/>
            <person name="Barry K.W."/>
            <person name="Cichocki N."/>
            <person name="Veneault-Fourrey C."/>
            <person name="LaButti K."/>
            <person name="Lindquist E.A."/>
            <person name="Lipzen A."/>
            <person name="Lundell T."/>
            <person name="Morin E."/>
            <person name="Murat C."/>
            <person name="Riley R."/>
            <person name="Ohm R."/>
            <person name="Sun H."/>
            <person name="Tunlid A."/>
            <person name="Henrissat B."/>
            <person name="Grigoriev I.V."/>
            <person name="Hibbett D.S."/>
            <person name="Martin F."/>
        </authorList>
    </citation>
    <scope>NUCLEOTIDE SEQUENCE [LARGE SCALE GENOMIC DNA]</scope>
    <source>
        <strain evidence="13">MUT 4182</strain>
    </source>
</reference>
<keyword evidence="13" id="KW-1185">Reference proteome</keyword>
<dbReference type="InterPro" id="IPR039899">
    <property type="entry name" value="BET1_SNARE"/>
</dbReference>
<keyword evidence="7 10" id="KW-0472">Membrane</keyword>
<organism evidence="12 13">
    <name type="scientific">Tulasnella calospora MUT 4182</name>
    <dbReference type="NCBI Taxonomy" id="1051891"/>
    <lineage>
        <taxon>Eukaryota</taxon>
        <taxon>Fungi</taxon>
        <taxon>Dikarya</taxon>
        <taxon>Basidiomycota</taxon>
        <taxon>Agaricomycotina</taxon>
        <taxon>Agaricomycetes</taxon>
        <taxon>Cantharellales</taxon>
        <taxon>Tulasnellaceae</taxon>
        <taxon>Tulasnella</taxon>
    </lineage>
</organism>
<dbReference type="FunFam" id="1.20.5.110:FF:000057">
    <property type="entry name" value="SNARE complex subunit (Bet1), putative"/>
    <property type="match status" value="1"/>
</dbReference>
<evidence type="ECO:0000313" key="12">
    <source>
        <dbReference type="EMBL" id="KIO34772.1"/>
    </source>
</evidence>
<dbReference type="Gene3D" id="1.20.5.110">
    <property type="match status" value="1"/>
</dbReference>
<dbReference type="CDD" id="cd15853">
    <property type="entry name" value="SNARE_Bet1"/>
    <property type="match status" value="1"/>
</dbReference>
<evidence type="ECO:0000313" key="13">
    <source>
        <dbReference type="Proteomes" id="UP000054248"/>
    </source>
</evidence>
<evidence type="ECO:0000256" key="7">
    <source>
        <dbReference type="ARBA" id="ARBA00023136"/>
    </source>
</evidence>
<feature type="transmembrane region" description="Helical" evidence="10">
    <location>
        <begin position="129"/>
        <end position="149"/>
    </location>
</feature>
<dbReference type="GO" id="GO:0000139">
    <property type="term" value="C:Golgi membrane"/>
    <property type="evidence" value="ECO:0007669"/>
    <property type="project" value="UniProtKB-SubCell"/>
</dbReference>
<keyword evidence="2" id="KW-0813">Transport</keyword>
<dbReference type="OrthoDB" id="261831at2759"/>
<gene>
    <name evidence="12" type="ORF">M407DRAFT_240570</name>
</gene>
<evidence type="ECO:0000256" key="9">
    <source>
        <dbReference type="SAM" id="MobiDB-lite"/>
    </source>
</evidence>
<keyword evidence="6" id="KW-0333">Golgi apparatus</keyword>
<comment type="subcellular location">
    <subcellularLocation>
        <location evidence="8">Endomembrane system</location>
        <topology evidence="8">Single-pass type IV membrane protein</topology>
    </subcellularLocation>
    <subcellularLocation>
        <location evidence="1">Golgi apparatus membrane</location>
    </subcellularLocation>
</comment>
<feature type="compositionally biased region" description="Polar residues" evidence="9">
    <location>
        <begin position="19"/>
        <end position="34"/>
    </location>
</feature>
<dbReference type="HOGENOM" id="CLU_086133_1_2_1"/>
<feature type="domain" description="T-SNARE coiled-coil homology" evidence="11">
    <location>
        <begin position="59"/>
        <end position="121"/>
    </location>
</feature>
<evidence type="ECO:0000256" key="4">
    <source>
        <dbReference type="ARBA" id="ARBA00022927"/>
    </source>
</evidence>
<evidence type="ECO:0000256" key="1">
    <source>
        <dbReference type="ARBA" id="ARBA00004394"/>
    </source>
</evidence>
<keyword evidence="5 10" id="KW-1133">Transmembrane helix</keyword>
<keyword evidence="3 10" id="KW-0812">Transmembrane</keyword>
<evidence type="ECO:0000256" key="2">
    <source>
        <dbReference type="ARBA" id="ARBA00022448"/>
    </source>
</evidence>
<evidence type="ECO:0000256" key="6">
    <source>
        <dbReference type="ARBA" id="ARBA00023034"/>
    </source>
</evidence>
<dbReference type="GO" id="GO:0015031">
    <property type="term" value="P:protein transport"/>
    <property type="evidence" value="ECO:0007669"/>
    <property type="project" value="UniProtKB-KW"/>
</dbReference>
<dbReference type="InterPro" id="IPR000727">
    <property type="entry name" value="T_SNARE_dom"/>
</dbReference>
<dbReference type="EMBL" id="KN822942">
    <property type="protein sequence ID" value="KIO34772.1"/>
    <property type="molecule type" value="Genomic_DNA"/>
</dbReference>
<feature type="region of interest" description="Disordered" evidence="9">
    <location>
        <begin position="1"/>
        <end position="56"/>
    </location>
</feature>
<protein>
    <recommendedName>
        <fullName evidence="11">t-SNARE coiled-coil homology domain-containing protein</fullName>
    </recommendedName>
</protein>
<evidence type="ECO:0000256" key="10">
    <source>
        <dbReference type="SAM" id="Phobius"/>
    </source>
</evidence>
<evidence type="ECO:0000259" key="11">
    <source>
        <dbReference type="PROSITE" id="PS50192"/>
    </source>
</evidence>
<proteinExistence type="predicted"/>
<dbReference type="Proteomes" id="UP000054248">
    <property type="component" value="Unassembled WGS sequence"/>
</dbReference>
<dbReference type="AlphaFoldDB" id="A0A0C3MM60"/>
<dbReference type="SUPFAM" id="SSF58038">
    <property type="entry name" value="SNARE fusion complex"/>
    <property type="match status" value="1"/>
</dbReference>
<name>A0A0C3MM60_9AGAM</name>
<sequence>MSRLGVPSSTLSHRDRGSLVSNSNSDDASGSPFSRSPGHSGRNSPYPPNGNYGAQRFAEDLEGQNDERLEGLTAKVKLLKDVTIAIGSEVRDSTVQLSQMNDAFAETGSILGGTFRRMNNMASRQGGRWMCYMVFIILVSWFFIFVWWFRR</sequence>
<evidence type="ECO:0000256" key="3">
    <source>
        <dbReference type="ARBA" id="ARBA00022692"/>
    </source>
</evidence>
<accession>A0A0C3MM60</accession>
<keyword evidence="4" id="KW-0653">Protein transport</keyword>
<evidence type="ECO:0000256" key="8">
    <source>
        <dbReference type="ARBA" id="ARBA00046280"/>
    </source>
</evidence>
<dbReference type="PANTHER" id="PTHR12791">
    <property type="entry name" value="GOLGI SNARE BET1-RELATED"/>
    <property type="match status" value="1"/>
</dbReference>
<dbReference type="PROSITE" id="PS50192">
    <property type="entry name" value="T_SNARE"/>
    <property type="match status" value="1"/>
</dbReference>